<feature type="non-terminal residue" evidence="1">
    <location>
        <position position="84"/>
    </location>
</feature>
<dbReference type="AlphaFoldDB" id="A0A6H5GYG8"/>
<keyword evidence="2" id="KW-1185">Reference proteome</keyword>
<dbReference type="Proteomes" id="UP000479000">
    <property type="component" value="Unassembled WGS sequence"/>
</dbReference>
<accession>A0A6H5GYG8</accession>
<gene>
    <name evidence="1" type="ORF">NTEN_LOCUS13630</name>
</gene>
<sequence>MNFDKISYGLVDLMKLPFVDIRPVSGRLPNVLVYPNVVKALLSRQRVSVRNFSISRVKNKFLKLQWRKRNCRGLFYSDVTPPTH</sequence>
<evidence type="ECO:0000313" key="2">
    <source>
        <dbReference type="Proteomes" id="UP000479000"/>
    </source>
</evidence>
<proteinExistence type="predicted"/>
<evidence type="ECO:0000313" key="1">
    <source>
        <dbReference type="EMBL" id="CAB0008384.1"/>
    </source>
</evidence>
<organism evidence="1 2">
    <name type="scientific">Nesidiocoris tenuis</name>
    <dbReference type="NCBI Taxonomy" id="355587"/>
    <lineage>
        <taxon>Eukaryota</taxon>
        <taxon>Metazoa</taxon>
        <taxon>Ecdysozoa</taxon>
        <taxon>Arthropoda</taxon>
        <taxon>Hexapoda</taxon>
        <taxon>Insecta</taxon>
        <taxon>Pterygota</taxon>
        <taxon>Neoptera</taxon>
        <taxon>Paraneoptera</taxon>
        <taxon>Hemiptera</taxon>
        <taxon>Heteroptera</taxon>
        <taxon>Panheteroptera</taxon>
        <taxon>Cimicomorpha</taxon>
        <taxon>Miridae</taxon>
        <taxon>Dicyphina</taxon>
        <taxon>Nesidiocoris</taxon>
    </lineage>
</organism>
<reference evidence="1 2" key="1">
    <citation type="submission" date="2020-02" db="EMBL/GenBank/DDBJ databases">
        <authorList>
            <person name="Ferguson B K."/>
        </authorList>
    </citation>
    <scope>NUCLEOTIDE SEQUENCE [LARGE SCALE GENOMIC DNA]</scope>
</reference>
<dbReference type="EMBL" id="CADCXU010020437">
    <property type="protein sequence ID" value="CAB0008384.1"/>
    <property type="molecule type" value="Genomic_DNA"/>
</dbReference>
<name>A0A6H5GYG8_9HEMI</name>
<protein>
    <submittedName>
        <fullName evidence="1">Uncharacterized protein</fullName>
    </submittedName>
</protein>